<name>A0A6J5LI41_9CAUD</name>
<evidence type="ECO:0000313" key="1">
    <source>
        <dbReference type="EMBL" id="CAB4131269.1"/>
    </source>
</evidence>
<gene>
    <name evidence="1" type="ORF">UFOVP123_73</name>
</gene>
<sequence length="141" mass="15505">MKLLTLDEFLYDLAWSDNVRHKLRVMADRDDLRYLVAWDNAGKVSCSAFTEKPSDWPDNTLAIWSKRGDDPRPGAATQALSKTMQAVALVLDEGLTVYAAAKQVGVNDSAVHRALKRREGKPICECCGQVIRSQADAPASA</sequence>
<proteinExistence type="predicted"/>
<reference evidence="1" key="1">
    <citation type="submission" date="2020-04" db="EMBL/GenBank/DDBJ databases">
        <authorList>
            <person name="Chiriac C."/>
            <person name="Salcher M."/>
            <person name="Ghai R."/>
            <person name="Kavagutti S V."/>
        </authorList>
    </citation>
    <scope>NUCLEOTIDE SEQUENCE</scope>
</reference>
<accession>A0A6J5LI41</accession>
<organism evidence="1">
    <name type="scientific">uncultured Caudovirales phage</name>
    <dbReference type="NCBI Taxonomy" id="2100421"/>
    <lineage>
        <taxon>Viruses</taxon>
        <taxon>Duplodnaviria</taxon>
        <taxon>Heunggongvirae</taxon>
        <taxon>Uroviricota</taxon>
        <taxon>Caudoviricetes</taxon>
        <taxon>Peduoviridae</taxon>
        <taxon>Maltschvirus</taxon>
        <taxon>Maltschvirus maltsch</taxon>
    </lineage>
</organism>
<dbReference type="EMBL" id="LR796244">
    <property type="protein sequence ID" value="CAB4131269.1"/>
    <property type="molecule type" value="Genomic_DNA"/>
</dbReference>
<protein>
    <submittedName>
        <fullName evidence="1">Uncharacterized protein</fullName>
    </submittedName>
</protein>